<feature type="compositionally biased region" description="Basic residues" evidence="1">
    <location>
        <begin position="1"/>
        <end position="11"/>
    </location>
</feature>
<dbReference type="GeneID" id="77807511"/>
<feature type="compositionally biased region" description="Polar residues" evidence="1">
    <location>
        <begin position="242"/>
        <end position="259"/>
    </location>
</feature>
<feature type="compositionally biased region" description="Basic residues" evidence="1">
    <location>
        <begin position="47"/>
        <end position="64"/>
    </location>
</feature>
<feature type="compositionally biased region" description="Polar residues" evidence="1">
    <location>
        <begin position="312"/>
        <end position="323"/>
    </location>
</feature>
<dbReference type="Proteomes" id="UP001164743">
    <property type="component" value="Chromosome 2A"/>
</dbReference>
<feature type="compositionally biased region" description="Basic and acidic residues" evidence="1">
    <location>
        <begin position="12"/>
        <end position="29"/>
    </location>
</feature>
<feature type="region of interest" description="Disordered" evidence="1">
    <location>
        <begin position="187"/>
        <end position="336"/>
    </location>
</feature>
<feature type="compositionally biased region" description="Polar residues" evidence="1">
    <location>
        <begin position="30"/>
        <end position="39"/>
    </location>
</feature>
<feature type="region of interest" description="Disordered" evidence="1">
    <location>
        <begin position="476"/>
        <end position="554"/>
    </location>
</feature>
<protein>
    <recommendedName>
        <fullName evidence="2">No apical meristem-associated C-terminal domain-containing protein</fullName>
    </recommendedName>
</protein>
<dbReference type="Pfam" id="PF14303">
    <property type="entry name" value="NAM-associated"/>
    <property type="match status" value="1"/>
</dbReference>
<feature type="region of interest" description="Disordered" evidence="1">
    <location>
        <begin position="1"/>
        <end position="72"/>
    </location>
</feature>
<dbReference type="RefSeq" id="XP_053017820.1">
    <property type="nucleotide sequence ID" value="XM_053166616.1"/>
</dbReference>
<feature type="compositionally biased region" description="Basic and acidic residues" evidence="1">
    <location>
        <begin position="267"/>
        <end position="278"/>
    </location>
</feature>
<proteinExistence type="predicted"/>
<evidence type="ECO:0000313" key="4">
    <source>
        <dbReference type="Proteomes" id="UP001164743"/>
    </source>
</evidence>
<keyword evidence="4" id="KW-1185">Reference proteome</keyword>
<dbReference type="InterPro" id="IPR029466">
    <property type="entry name" value="NAM-associated_C"/>
</dbReference>
<dbReference type="EMBL" id="CP110422">
    <property type="protein sequence ID" value="WAQ82265.1"/>
    <property type="molecule type" value="Genomic_DNA"/>
</dbReference>
<gene>
    <name evidence="3" type="ORF">PtA15_2A582</name>
</gene>
<dbReference type="PANTHER" id="PTHR45023:SF4">
    <property type="entry name" value="GLYCINE-RICH PROTEIN-RELATED"/>
    <property type="match status" value="1"/>
</dbReference>
<reference evidence="3" key="1">
    <citation type="submission" date="2022-10" db="EMBL/GenBank/DDBJ databases">
        <title>Puccinia triticina Genome sequencing and assembly.</title>
        <authorList>
            <person name="Li C."/>
        </authorList>
    </citation>
    <scope>NUCLEOTIDE SEQUENCE</scope>
    <source>
        <strain evidence="3">Pt15</strain>
    </source>
</reference>
<feature type="compositionally biased region" description="Polar residues" evidence="1">
    <location>
        <begin position="195"/>
        <end position="213"/>
    </location>
</feature>
<feature type="compositionally biased region" description="Basic and acidic residues" evidence="1">
    <location>
        <begin position="286"/>
        <end position="296"/>
    </location>
</feature>
<evidence type="ECO:0000313" key="3">
    <source>
        <dbReference type="EMBL" id="WAQ82265.1"/>
    </source>
</evidence>
<organism evidence="3 4">
    <name type="scientific">Puccinia triticina</name>
    <dbReference type="NCBI Taxonomy" id="208348"/>
    <lineage>
        <taxon>Eukaryota</taxon>
        <taxon>Fungi</taxon>
        <taxon>Dikarya</taxon>
        <taxon>Basidiomycota</taxon>
        <taxon>Pucciniomycotina</taxon>
        <taxon>Pucciniomycetes</taxon>
        <taxon>Pucciniales</taxon>
        <taxon>Pucciniaceae</taxon>
        <taxon>Puccinia</taxon>
    </lineage>
</organism>
<evidence type="ECO:0000259" key="2">
    <source>
        <dbReference type="Pfam" id="PF14303"/>
    </source>
</evidence>
<feature type="domain" description="No apical meristem-associated C-terminal" evidence="2">
    <location>
        <begin position="433"/>
        <end position="488"/>
    </location>
</feature>
<accession>A0ABY7CEK0</accession>
<dbReference type="PANTHER" id="PTHR45023">
    <property type="match status" value="1"/>
</dbReference>
<evidence type="ECO:0000256" key="1">
    <source>
        <dbReference type="SAM" id="MobiDB-lite"/>
    </source>
</evidence>
<name>A0ABY7CEK0_9BASI</name>
<sequence>MSKSKAKKPRNTKPDSHTEKPEEKAKDQAESTTKATAIGTTSAAKKNSAKKTPCKATTKSKRSQPHLFTPKEDEMLAKHWITTPQNRNANANLNLGDYARLNNELEDNGITVEKDDLRKRFRRICKETLEFSVIFNAMKSKSLNLRKRTPEADLIAAAMKDYYNQWGQPFQFESAWHVLRDHAKWMNRKPEHSESQPNRPSGTSSNAATVSTSEHQESIIKPPVPILPRSQPPTSCEPPPDTNQSGTRSTDFKPQTQPKDVNLVGRTRTEPPREEIHSADISSFSETHDKSTDIKPSRRKRLFDEMEEEQLRNLTTEATASPSPTQPPRAHNFTPDDDKRIANYWISTPSSKGAKAPLQLIHYAQLVHEFEEMGITVTGDELKTRFKRICKRTLEFSAIFNMMKWASRNLGKNAPVDNLIEPAMKDYYDQWGKAFRFESAWHVLRHHPKWMNQRIEQSESQSNRPSQTSRYVAVAFTSKPQPSTIKPPPRGQRPTSCEPPVDTNHSDTNSTEIQSEIPPTDAKSIGRKRTEPPHSTDFQSQVQPADIKFTETGV</sequence>